<keyword evidence="1" id="KW-0812">Transmembrane</keyword>
<feature type="transmembrane region" description="Helical" evidence="1">
    <location>
        <begin position="360"/>
        <end position="377"/>
    </location>
</feature>
<evidence type="ECO:0000313" key="3">
    <source>
        <dbReference type="Proteomes" id="UP000323142"/>
    </source>
</evidence>
<reference evidence="2 3" key="2">
    <citation type="submission" date="2019-09" db="EMBL/GenBank/DDBJ databases">
        <authorList>
            <person name="Jin C."/>
        </authorList>
    </citation>
    <scope>NUCLEOTIDE SEQUENCE [LARGE SCALE GENOMIC DNA]</scope>
    <source>
        <strain evidence="2 3">BN140002</strain>
    </source>
</reference>
<dbReference type="SUPFAM" id="SSF82714">
    <property type="entry name" value="Multidrug efflux transporter AcrB TolC docking domain, DN and DC subdomains"/>
    <property type="match status" value="2"/>
</dbReference>
<dbReference type="Gene3D" id="3.30.70.1440">
    <property type="entry name" value="Multidrug efflux transporter AcrB pore domain"/>
    <property type="match status" value="1"/>
</dbReference>
<evidence type="ECO:0000256" key="1">
    <source>
        <dbReference type="SAM" id="Phobius"/>
    </source>
</evidence>
<dbReference type="Proteomes" id="UP000323142">
    <property type="component" value="Unassembled WGS sequence"/>
</dbReference>
<organism evidence="2 3">
    <name type="scientific">Salinarimonas soli</name>
    <dbReference type="NCBI Taxonomy" id="1638099"/>
    <lineage>
        <taxon>Bacteria</taxon>
        <taxon>Pseudomonadati</taxon>
        <taxon>Pseudomonadota</taxon>
        <taxon>Alphaproteobacteria</taxon>
        <taxon>Hyphomicrobiales</taxon>
        <taxon>Salinarimonadaceae</taxon>
        <taxon>Salinarimonas</taxon>
    </lineage>
</organism>
<proteinExistence type="predicted"/>
<feature type="transmembrane region" description="Helical" evidence="1">
    <location>
        <begin position="872"/>
        <end position="892"/>
    </location>
</feature>
<feature type="transmembrane region" description="Helical" evidence="1">
    <location>
        <begin position="463"/>
        <end position="481"/>
    </location>
</feature>
<dbReference type="SUPFAM" id="SSF82693">
    <property type="entry name" value="Multidrug efflux transporter AcrB pore domain, PN1, PN2, PC1 and PC2 subdomains"/>
    <property type="match status" value="3"/>
</dbReference>
<dbReference type="RefSeq" id="WP_149820577.1">
    <property type="nucleotide sequence ID" value="NZ_VUOA01000034.1"/>
</dbReference>
<feature type="transmembrane region" description="Helical" evidence="1">
    <location>
        <begin position="389"/>
        <end position="411"/>
    </location>
</feature>
<dbReference type="InterPro" id="IPR001036">
    <property type="entry name" value="Acrflvin-R"/>
</dbReference>
<dbReference type="Gene3D" id="3.30.70.1430">
    <property type="entry name" value="Multidrug efflux transporter AcrB pore domain"/>
    <property type="match status" value="2"/>
</dbReference>
<protein>
    <submittedName>
        <fullName evidence="2">Efflux RND transporter permease subunit</fullName>
    </submittedName>
</protein>
<dbReference type="Pfam" id="PF00873">
    <property type="entry name" value="ACR_tran"/>
    <property type="match status" value="1"/>
</dbReference>
<dbReference type="AlphaFoldDB" id="A0A5B2VA15"/>
<dbReference type="GO" id="GO:0005886">
    <property type="term" value="C:plasma membrane"/>
    <property type="evidence" value="ECO:0007669"/>
    <property type="project" value="TreeGrafter"/>
</dbReference>
<accession>A0A5B2VA15</accession>
<dbReference type="InterPro" id="IPR027463">
    <property type="entry name" value="AcrB_DN_DC_subdom"/>
</dbReference>
<feature type="transmembrane region" description="Helical" evidence="1">
    <location>
        <begin position="898"/>
        <end position="923"/>
    </location>
</feature>
<dbReference type="EMBL" id="VUOA01000034">
    <property type="protein sequence ID" value="KAA2235646.1"/>
    <property type="molecule type" value="Genomic_DNA"/>
</dbReference>
<keyword evidence="1" id="KW-0472">Membrane</keyword>
<feature type="transmembrane region" description="Helical" evidence="1">
    <location>
        <begin position="431"/>
        <end position="451"/>
    </location>
</feature>
<comment type="caution">
    <text evidence="2">The sequence shown here is derived from an EMBL/GenBank/DDBJ whole genome shotgun (WGS) entry which is preliminary data.</text>
</comment>
<keyword evidence="3" id="KW-1185">Reference proteome</keyword>
<reference evidence="2 3" key="1">
    <citation type="submission" date="2019-09" db="EMBL/GenBank/DDBJ databases">
        <title>Salinarimonas rosea gen. nov., sp. nov., a new member of the a-2 subgroup of the Proteobacteria.</title>
        <authorList>
            <person name="Liu J."/>
        </authorList>
    </citation>
    <scope>NUCLEOTIDE SEQUENCE [LARGE SCALE GENOMIC DNA]</scope>
    <source>
        <strain evidence="2 3">BN140002</strain>
    </source>
</reference>
<name>A0A5B2VA15_9HYPH</name>
<sequence>MRLNVSAASIRRPIPALVLFLVLVALGMTSLQRLPVTRLPSVDLPIVSVVVPQFGAAPAEIEAQVTKPVETAVASIAGVRHVSSSITDGLSSTLIEFRLETDPATAVNDVKDALGRLRADLPQTVQEPIVQRIEIAGLPIVTFGVVAPSRTAEEISSFVDDTVKRALLGVAGVGTVERIGGFDREISVTLDPVRLAEAGLTVPGVNQQLRAATADMAGGRAPASGRDTVIRTLAGVHTVEALASTPIAMPNGSTLRLDDLGTVRDTVAEPRTFAMFDGEPIVAFAVSRARGASDVDVAREVAARVAALAAAHPGVSFRLVDNPVEYTIGNYHATVSTLLEGAALAVIVVFIFLKDWRATLIAAIALPLSILPTFWAMETLGFSLNLVSLLAITLSTGILVDDAIVEIENIIRHMRTGKSAYDAALEAADEIGLAVIAITATIIAIFVPSSFMGGIAGQFFKQFGVTIAVAVFVSLLVARLITPMLAAYFLRDSSAAHAHDEADGRILRAYTGLVAWSVRHRIVTVVLGLAVFAGSIASALLLPTTLLPPEDTSRSLVVLELPPGVGLDGTRATADAVTRRLKAIPEVRSVLVQGGRVPIGAPEARRATLIVDYASRAERKRPQRELERVIADELAQVPDIRFYFLDANGLRPVTVIVTGEDGAGVSAAAADLAAQMRRLPQLSNVISTASLAQPEIRVLPRPEAAALGLPSAALAEALRVTTLGDVGPNLPRVDMGGRLLPVRVRLDPAFLEDRLFLEALQVAGPQGQPVPLGAVAEVQLGQGQASIERYDRARSITIEADLAGGVALGEAMSATLALPAARQPPPGISVREAGDAETMTELFDGFAIAMQAGLLLVYGVLVILFASFLQPIVILFSLPLSIGGAMLGLLAAGQPISMPVSIGILMLLGIVTKNAILLVDFALEAEAQGLSRERAIVDAGRKRARPIIMTTVAMVAGMVPSALAIGAGGEARAPIAIAVIGGLITSTLLSLVFVPAVFMLMGDLGRALRPLAGLVTGRRGRPLREDERRGEVG</sequence>
<dbReference type="Gene3D" id="3.30.2090.10">
    <property type="entry name" value="Multidrug efflux transporter AcrB TolC docking domain, DN and DC subdomains"/>
    <property type="match status" value="2"/>
</dbReference>
<dbReference type="PANTHER" id="PTHR32063">
    <property type="match status" value="1"/>
</dbReference>
<dbReference type="OrthoDB" id="8308837at2"/>
<gene>
    <name evidence="2" type="ORF">F0L46_19330</name>
</gene>
<feature type="transmembrane region" description="Helical" evidence="1">
    <location>
        <begin position="331"/>
        <end position="353"/>
    </location>
</feature>
<dbReference type="Gene3D" id="1.20.1640.10">
    <property type="entry name" value="Multidrug efflux transporter AcrB transmembrane domain"/>
    <property type="match status" value="2"/>
</dbReference>
<feature type="transmembrane region" description="Helical" evidence="1">
    <location>
        <begin position="846"/>
        <end position="865"/>
    </location>
</feature>
<dbReference type="SUPFAM" id="SSF82866">
    <property type="entry name" value="Multidrug efflux transporter AcrB transmembrane domain"/>
    <property type="match status" value="2"/>
</dbReference>
<keyword evidence="1" id="KW-1133">Transmembrane helix</keyword>
<dbReference type="PANTHER" id="PTHR32063:SF77">
    <property type="entry name" value="ACR FAMILY TRANSPORT PROTEIN"/>
    <property type="match status" value="1"/>
</dbReference>
<evidence type="ECO:0000313" key="2">
    <source>
        <dbReference type="EMBL" id="KAA2235646.1"/>
    </source>
</evidence>
<dbReference type="PRINTS" id="PR00702">
    <property type="entry name" value="ACRIFLAVINRP"/>
</dbReference>
<feature type="transmembrane region" description="Helical" evidence="1">
    <location>
        <begin position="944"/>
        <end position="969"/>
    </location>
</feature>
<feature type="transmembrane region" description="Helical" evidence="1">
    <location>
        <begin position="975"/>
        <end position="1001"/>
    </location>
</feature>
<dbReference type="Gene3D" id="3.30.70.1320">
    <property type="entry name" value="Multidrug efflux transporter AcrB pore domain like"/>
    <property type="match status" value="1"/>
</dbReference>
<feature type="transmembrane region" description="Helical" evidence="1">
    <location>
        <begin position="522"/>
        <end position="542"/>
    </location>
</feature>
<dbReference type="GO" id="GO:0042910">
    <property type="term" value="F:xenobiotic transmembrane transporter activity"/>
    <property type="evidence" value="ECO:0007669"/>
    <property type="project" value="TreeGrafter"/>
</dbReference>